<protein>
    <submittedName>
        <fullName evidence="5">Macro domain-containing protein</fullName>
    </submittedName>
</protein>
<proteinExistence type="predicted"/>
<dbReference type="GO" id="GO:0016757">
    <property type="term" value="F:glycosyltransferase activity"/>
    <property type="evidence" value="ECO:0007669"/>
    <property type="project" value="UniProtKB-KW"/>
</dbReference>
<dbReference type="RefSeq" id="WP_237381324.1">
    <property type="nucleotide sequence ID" value="NZ_CP071793.1"/>
</dbReference>
<feature type="domain" description="Macro" evidence="4">
    <location>
        <begin position="1"/>
        <end position="157"/>
    </location>
</feature>
<dbReference type="InterPro" id="IPR002589">
    <property type="entry name" value="Macro_dom"/>
</dbReference>
<dbReference type="InterPro" id="IPR052056">
    <property type="entry name" value="Mono-ARTD/PARP"/>
</dbReference>
<dbReference type="AlphaFoldDB" id="A0A8A4TNR3"/>
<dbReference type="SUPFAM" id="SSF52949">
    <property type="entry name" value="Macro domain-like"/>
    <property type="match status" value="1"/>
</dbReference>
<dbReference type="KEGG" id="scor:J3U87_01880"/>
<evidence type="ECO:0000313" key="6">
    <source>
        <dbReference type="Proteomes" id="UP000663929"/>
    </source>
</evidence>
<evidence type="ECO:0000256" key="2">
    <source>
        <dbReference type="ARBA" id="ARBA00022679"/>
    </source>
</evidence>
<dbReference type="PANTHER" id="PTHR14453">
    <property type="entry name" value="PARP/ZINC FINGER CCCH TYPE DOMAIN CONTAINING PROTEIN"/>
    <property type="match status" value="1"/>
</dbReference>
<gene>
    <name evidence="5" type="ORF">J3U87_01880</name>
</gene>
<name>A0A8A4TNR3_SULCO</name>
<keyword evidence="2" id="KW-0808">Transferase</keyword>
<dbReference type="GO" id="GO:0010629">
    <property type="term" value="P:negative regulation of gene expression"/>
    <property type="evidence" value="ECO:0007669"/>
    <property type="project" value="TreeGrafter"/>
</dbReference>
<evidence type="ECO:0000256" key="3">
    <source>
        <dbReference type="ARBA" id="ARBA00023027"/>
    </source>
</evidence>
<dbReference type="Gene3D" id="3.40.220.10">
    <property type="entry name" value="Leucine Aminopeptidase, subunit E, domain 1"/>
    <property type="match status" value="1"/>
</dbReference>
<dbReference type="EMBL" id="CP071793">
    <property type="protein sequence ID" value="QTD51193.1"/>
    <property type="molecule type" value="Genomic_DNA"/>
</dbReference>
<evidence type="ECO:0000259" key="4">
    <source>
        <dbReference type="PROSITE" id="PS51154"/>
    </source>
</evidence>
<evidence type="ECO:0000256" key="1">
    <source>
        <dbReference type="ARBA" id="ARBA00022676"/>
    </source>
</evidence>
<evidence type="ECO:0000313" key="5">
    <source>
        <dbReference type="EMBL" id="QTD51193.1"/>
    </source>
</evidence>
<dbReference type="GO" id="GO:0003714">
    <property type="term" value="F:transcription corepressor activity"/>
    <property type="evidence" value="ECO:0007669"/>
    <property type="project" value="TreeGrafter"/>
</dbReference>
<dbReference type="PANTHER" id="PTHR14453:SF67">
    <property type="entry name" value="POLY [ADP-RIBOSE] POLYMERASE"/>
    <property type="match status" value="1"/>
</dbReference>
<dbReference type="Proteomes" id="UP000663929">
    <property type="component" value="Chromosome"/>
</dbReference>
<dbReference type="GO" id="GO:0005737">
    <property type="term" value="C:cytoplasm"/>
    <property type="evidence" value="ECO:0007669"/>
    <property type="project" value="TreeGrafter"/>
</dbReference>
<keyword evidence="3" id="KW-0520">NAD</keyword>
<dbReference type="Pfam" id="PF01661">
    <property type="entry name" value="Macro"/>
    <property type="match status" value="1"/>
</dbReference>
<reference evidence="5" key="1">
    <citation type="submission" date="2021-03" db="EMBL/GenBank/DDBJ databases">
        <title>Acanthopleuribacteraceae sp. M133.</title>
        <authorList>
            <person name="Wang G."/>
        </authorList>
    </citation>
    <scope>NUCLEOTIDE SEQUENCE</scope>
    <source>
        <strain evidence="5">M133</strain>
    </source>
</reference>
<dbReference type="SMART" id="SM00506">
    <property type="entry name" value="A1pp"/>
    <property type="match status" value="1"/>
</dbReference>
<organism evidence="5 6">
    <name type="scientific">Sulfidibacter corallicola</name>
    <dbReference type="NCBI Taxonomy" id="2818388"/>
    <lineage>
        <taxon>Bacteria</taxon>
        <taxon>Pseudomonadati</taxon>
        <taxon>Acidobacteriota</taxon>
        <taxon>Holophagae</taxon>
        <taxon>Acanthopleuribacterales</taxon>
        <taxon>Acanthopleuribacteraceae</taxon>
        <taxon>Sulfidibacter</taxon>
    </lineage>
</organism>
<sequence>MSVSPSTLHVISGDILDQKVDVIVHPWQRHWIPGTSFSSSRVSDSIKKWAGQEPFQELSRHHKIKPGGAVMTRAGHLPHRAIIHCAGDGPLKRASEHSIRSCLVDALNLARGKGYRSIAFPLMRCRQWNDDETVSAMSDICRQQGFDGDIFLVKEKG</sequence>
<dbReference type="InterPro" id="IPR043472">
    <property type="entry name" value="Macro_dom-like"/>
</dbReference>
<dbReference type="PROSITE" id="PS51154">
    <property type="entry name" value="MACRO"/>
    <property type="match status" value="1"/>
</dbReference>
<keyword evidence="1" id="KW-0328">Glycosyltransferase</keyword>
<accession>A0A8A4TNR3</accession>
<keyword evidence="6" id="KW-1185">Reference proteome</keyword>